<feature type="signal peptide" evidence="1">
    <location>
        <begin position="1"/>
        <end position="19"/>
    </location>
</feature>
<gene>
    <name evidence="2" type="ORF">KP79_PYT21567</name>
</gene>
<dbReference type="AlphaFoldDB" id="A0A210R5L5"/>
<dbReference type="Proteomes" id="UP000242188">
    <property type="component" value="Unassembled WGS sequence"/>
</dbReference>
<feature type="chain" id="PRO_5013188288" description="Beta-microseminoprotein" evidence="1">
    <location>
        <begin position="20"/>
        <end position="119"/>
    </location>
</feature>
<sequence>MRQELMTICLLIVVTVACACTTDTHIDEDKQYCKYNTRRKLKVGESRIYYRRCLECSCTTDGLICCGYGSNSDDLEQREGYEIRKRRRCKYEYVPITPPPQSLVGSTLITPSDDILTGK</sequence>
<protein>
    <recommendedName>
        <fullName evidence="4">Beta-microseminoprotein</fullName>
    </recommendedName>
</protein>
<reference evidence="2 3" key="1">
    <citation type="journal article" date="2017" name="Nat. Ecol. Evol.">
        <title>Scallop genome provides insights into evolution of bilaterian karyotype and development.</title>
        <authorList>
            <person name="Wang S."/>
            <person name="Zhang J."/>
            <person name="Jiao W."/>
            <person name="Li J."/>
            <person name="Xun X."/>
            <person name="Sun Y."/>
            <person name="Guo X."/>
            <person name="Huan P."/>
            <person name="Dong B."/>
            <person name="Zhang L."/>
            <person name="Hu X."/>
            <person name="Sun X."/>
            <person name="Wang J."/>
            <person name="Zhao C."/>
            <person name="Wang Y."/>
            <person name="Wang D."/>
            <person name="Huang X."/>
            <person name="Wang R."/>
            <person name="Lv J."/>
            <person name="Li Y."/>
            <person name="Zhang Z."/>
            <person name="Liu B."/>
            <person name="Lu W."/>
            <person name="Hui Y."/>
            <person name="Liang J."/>
            <person name="Zhou Z."/>
            <person name="Hou R."/>
            <person name="Li X."/>
            <person name="Liu Y."/>
            <person name="Li H."/>
            <person name="Ning X."/>
            <person name="Lin Y."/>
            <person name="Zhao L."/>
            <person name="Xing Q."/>
            <person name="Dou J."/>
            <person name="Li Y."/>
            <person name="Mao J."/>
            <person name="Guo H."/>
            <person name="Dou H."/>
            <person name="Li T."/>
            <person name="Mu C."/>
            <person name="Jiang W."/>
            <person name="Fu Q."/>
            <person name="Fu X."/>
            <person name="Miao Y."/>
            <person name="Liu J."/>
            <person name="Yu Q."/>
            <person name="Li R."/>
            <person name="Liao H."/>
            <person name="Li X."/>
            <person name="Kong Y."/>
            <person name="Jiang Z."/>
            <person name="Chourrout D."/>
            <person name="Li R."/>
            <person name="Bao Z."/>
        </authorList>
    </citation>
    <scope>NUCLEOTIDE SEQUENCE [LARGE SCALE GENOMIC DNA]</scope>
    <source>
        <strain evidence="2 3">PY_sf001</strain>
    </source>
</reference>
<evidence type="ECO:0008006" key="4">
    <source>
        <dbReference type="Google" id="ProtNLM"/>
    </source>
</evidence>
<organism evidence="2 3">
    <name type="scientific">Mizuhopecten yessoensis</name>
    <name type="common">Japanese scallop</name>
    <name type="synonym">Patinopecten yessoensis</name>
    <dbReference type="NCBI Taxonomy" id="6573"/>
    <lineage>
        <taxon>Eukaryota</taxon>
        <taxon>Metazoa</taxon>
        <taxon>Spiralia</taxon>
        <taxon>Lophotrochozoa</taxon>
        <taxon>Mollusca</taxon>
        <taxon>Bivalvia</taxon>
        <taxon>Autobranchia</taxon>
        <taxon>Pteriomorphia</taxon>
        <taxon>Pectinida</taxon>
        <taxon>Pectinoidea</taxon>
        <taxon>Pectinidae</taxon>
        <taxon>Mizuhopecten</taxon>
    </lineage>
</organism>
<keyword evidence="3" id="KW-1185">Reference proteome</keyword>
<name>A0A210R5L5_MIZYE</name>
<proteinExistence type="predicted"/>
<evidence type="ECO:0000256" key="1">
    <source>
        <dbReference type="SAM" id="SignalP"/>
    </source>
</evidence>
<evidence type="ECO:0000313" key="3">
    <source>
        <dbReference type="Proteomes" id="UP000242188"/>
    </source>
</evidence>
<comment type="caution">
    <text evidence="2">The sequence shown here is derived from an EMBL/GenBank/DDBJ whole genome shotgun (WGS) entry which is preliminary data.</text>
</comment>
<accession>A0A210R5L5</accession>
<evidence type="ECO:0000313" key="2">
    <source>
        <dbReference type="EMBL" id="OWF56171.1"/>
    </source>
</evidence>
<keyword evidence="1" id="KW-0732">Signal</keyword>
<dbReference type="EMBL" id="NEDP02000262">
    <property type="protein sequence ID" value="OWF56171.1"/>
    <property type="molecule type" value="Genomic_DNA"/>
</dbReference>
<dbReference type="PROSITE" id="PS51257">
    <property type="entry name" value="PROKAR_LIPOPROTEIN"/>
    <property type="match status" value="1"/>
</dbReference>
<dbReference type="Gene3D" id="2.60.40.1900">
    <property type="entry name" value="Beta-microseminoprotein (PSP94) domain"/>
    <property type="match status" value="1"/>
</dbReference>